<accession>A0A6M0RKK4</accession>
<evidence type="ECO:0000256" key="7">
    <source>
        <dbReference type="ARBA" id="ARBA00022833"/>
    </source>
</evidence>
<dbReference type="InterPro" id="IPR011324">
    <property type="entry name" value="Cytotoxic_necrot_fac-like_cat"/>
</dbReference>
<dbReference type="InterPro" id="IPR038371">
    <property type="entry name" value="Cu_polyphenol_OxRdtase_sf"/>
</dbReference>
<comment type="catalytic activity">
    <reaction evidence="8">
        <text>adenosine + H2O + H(+) = inosine + NH4(+)</text>
        <dbReference type="Rhea" id="RHEA:24408"/>
        <dbReference type="ChEBI" id="CHEBI:15377"/>
        <dbReference type="ChEBI" id="CHEBI:15378"/>
        <dbReference type="ChEBI" id="CHEBI:16335"/>
        <dbReference type="ChEBI" id="CHEBI:17596"/>
        <dbReference type="ChEBI" id="CHEBI:28938"/>
        <dbReference type="EC" id="3.5.4.4"/>
    </reaction>
    <physiologicalReaction direction="left-to-right" evidence="8">
        <dbReference type="Rhea" id="RHEA:24409"/>
    </physiologicalReaction>
</comment>
<dbReference type="CDD" id="cd16833">
    <property type="entry name" value="YfiH"/>
    <property type="match status" value="1"/>
</dbReference>
<dbReference type="GO" id="GO:0005507">
    <property type="term" value="F:copper ion binding"/>
    <property type="evidence" value="ECO:0007669"/>
    <property type="project" value="TreeGrafter"/>
</dbReference>
<keyword evidence="6" id="KW-0378">Hydrolase</keyword>
<evidence type="ECO:0000256" key="10">
    <source>
        <dbReference type="ARBA" id="ARBA00049893"/>
    </source>
</evidence>
<keyword evidence="13" id="KW-1185">Reference proteome</keyword>
<evidence type="ECO:0000256" key="3">
    <source>
        <dbReference type="ARBA" id="ARBA00007353"/>
    </source>
</evidence>
<comment type="catalytic activity">
    <reaction evidence="9">
        <text>adenosine + phosphate = alpha-D-ribose 1-phosphate + adenine</text>
        <dbReference type="Rhea" id="RHEA:27642"/>
        <dbReference type="ChEBI" id="CHEBI:16335"/>
        <dbReference type="ChEBI" id="CHEBI:16708"/>
        <dbReference type="ChEBI" id="CHEBI:43474"/>
        <dbReference type="ChEBI" id="CHEBI:57720"/>
        <dbReference type="EC" id="2.4.2.1"/>
    </reaction>
    <physiologicalReaction direction="left-to-right" evidence="9">
        <dbReference type="Rhea" id="RHEA:27643"/>
    </physiologicalReaction>
</comment>
<dbReference type="SUPFAM" id="SSF64438">
    <property type="entry name" value="CNF1/YfiH-like putative cysteine hydrolases"/>
    <property type="match status" value="1"/>
</dbReference>
<comment type="catalytic activity">
    <reaction evidence="1">
        <text>inosine + phosphate = alpha-D-ribose 1-phosphate + hypoxanthine</text>
        <dbReference type="Rhea" id="RHEA:27646"/>
        <dbReference type="ChEBI" id="CHEBI:17368"/>
        <dbReference type="ChEBI" id="CHEBI:17596"/>
        <dbReference type="ChEBI" id="CHEBI:43474"/>
        <dbReference type="ChEBI" id="CHEBI:57720"/>
        <dbReference type="EC" id="2.4.2.1"/>
    </reaction>
    <physiologicalReaction direction="left-to-right" evidence="1">
        <dbReference type="Rhea" id="RHEA:27647"/>
    </physiologicalReaction>
</comment>
<dbReference type="InterPro" id="IPR003730">
    <property type="entry name" value="Cu_polyphenol_OxRdtase"/>
</dbReference>
<sequence length="270" mass="29259">MHNWTWQTWQGQPYLTCDLIAQPHGFFTSAFAPQLPEVLTSALSKNAEVLRTKQVHGNVVLAPEAVRTGTKTLVASGSSQVSDEDIERPHADGCFSSKAGQATWVCTADCTPALIADERTGQVAAAHAGWRGTAQKIVPTAIAKLQAQGSQLQDLRVLLGPAIAGEVYQVGEDVATQMGLSVVDGEQFANPADIVAHLLTVDSPPLLPDNKPGHVRLDVRRINEMQLEQMGLASDQVATAPHCTFQEPERFFSYRRTKLKQVQWSGIISV</sequence>
<evidence type="ECO:0000313" key="12">
    <source>
        <dbReference type="EMBL" id="NEZ56787.1"/>
    </source>
</evidence>
<dbReference type="NCBIfam" id="TIGR00726">
    <property type="entry name" value="peptidoglycan editing factor PgeF"/>
    <property type="match status" value="1"/>
</dbReference>
<organism evidence="12 13">
    <name type="scientific">Adonisia turfae CCMR0081</name>
    <dbReference type="NCBI Taxonomy" id="2292702"/>
    <lineage>
        <taxon>Bacteria</taxon>
        <taxon>Bacillati</taxon>
        <taxon>Cyanobacteriota</taxon>
        <taxon>Adonisia</taxon>
        <taxon>Adonisia turfae</taxon>
    </lineage>
</organism>
<dbReference type="Pfam" id="PF02578">
    <property type="entry name" value="Cu-oxidase_4"/>
    <property type="match status" value="1"/>
</dbReference>
<comment type="catalytic activity">
    <reaction evidence="10">
        <text>S-methyl-5'-thioadenosine + phosphate = 5-(methylsulfanyl)-alpha-D-ribose 1-phosphate + adenine</text>
        <dbReference type="Rhea" id="RHEA:11852"/>
        <dbReference type="ChEBI" id="CHEBI:16708"/>
        <dbReference type="ChEBI" id="CHEBI:17509"/>
        <dbReference type="ChEBI" id="CHEBI:43474"/>
        <dbReference type="ChEBI" id="CHEBI:58533"/>
        <dbReference type="EC" id="2.4.2.28"/>
    </reaction>
    <physiologicalReaction direction="left-to-right" evidence="10">
        <dbReference type="Rhea" id="RHEA:11853"/>
    </physiologicalReaction>
</comment>
<gene>
    <name evidence="12" type="primary">pgeF</name>
    <name evidence="12" type="ORF">DXZ20_14080</name>
</gene>
<comment type="function">
    <text evidence="2">Purine nucleoside enzyme that catalyzes the phosphorolysis of adenosine and inosine nucleosides, yielding D-ribose 1-phosphate and the respective free bases, adenine and hypoxanthine. Also catalyzes the phosphorolysis of S-methyl-5'-thioadenosine into adenine and S-methyl-5-thio-alpha-D-ribose 1-phosphate. Also has adenosine deaminase activity.</text>
</comment>
<evidence type="ECO:0000256" key="9">
    <source>
        <dbReference type="ARBA" id="ARBA00048968"/>
    </source>
</evidence>
<keyword evidence="4" id="KW-0808">Transferase</keyword>
<reference evidence="12 13" key="1">
    <citation type="journal article" date="2020" name="Microb. Ecol.">
        <title>Ecogenomics of the Marine Benthic Filamentous Cyanobacterium Adonisia.</title>
        <authorList>
            <person name="Walter J.M."/>
            <person name="Coutinho F.H."/>
            <person name="Leomil L."/>
            <person name="Hargreaves P.I."/>
            <person name="Campeao M.E."/>
            <person name="Vieira V.V."/>
            <person name="Silva B.S."/>
            <person name="Fistarol G.O."/>
            <person name="Salomon P.S."/>
            <person name="Sawabe T."/>
            <person name="Mino S."/>
            <person name="Hosokawa M."/>
            <person name="Miyashita H."/>
            <person name="Maruyama F."/>
            <person name="van Verk M.C."/>
            <person name="Dutilh B.E."/>
            <person name="Thompson C.C."/>
            <person name="Thompson F.L."/>
        </authorList>
    </citation>
    <scope>NUCLEOTIDE SEQUENCE [LARGE SCALE GENOMIC DNA]</scope>
    <source>
        <strain evidence="12 13">CCMR0081</strain>
    </source>
</reference>
<dbReference type="PANTHER" id="PTHR30616">
    <property type="entry name" value="UNCHARACTERIZED PROTEIN YFIH"/>
    <property type="match status" value="1"/>
</dbReference>
<protein>
    <recommendedName>
        <fullName evidence="11">Purine nucleoside phosphorylase</fullName>
    </recommendedName>
</protein>
<keyword evidence="7" id="KW-0862">Zinc</keyword>
<dbReference type="PANTHER" id="PTHR30616:SF2">
    <property type="entry name" value="PURINE NUCLEOSIDE PHOSPHORYLASE LACC1"/>
    <property type="match status" value="1"/>
</dbReference>
<evidence type="ECO:0000256" key="2">
    <source>
        <dbReference type="ARBA" id="ARBA00003215"/>
    </source>
</evidence>
<evidence type="ECO:0000256" key="5">
    <source>
        <dbReference type="ARBA" id="ARBA00022723"/>
    </source>
</evidence>
<evidence type="ECO:0000256" key="11">
    <source>
        <dbReference type="RuleBase" id="RU361274"/>
    </source>
</evidence>
<dbReference type="Gene3D" id="3.60.140.10">
    <property type="entry name" value="CNF1/YfiH-like putative cysteine hydrolases"/>
    <property type="match status" value="1"/>
</dbReference>
<proteinExistence type="inferred from homology"/>
<comment type="caution">
    <text evidence="12">The sequence shown here is derived from an EMBL/GenBank/DDBJ whole genome shotgun (WGS) entry which is preliminary data.</text>
</comment>
<comment type="similarity">
    <text evidence="3 11">Belongs to the purine nucleoside phosphorylase YfiH/LACC1 family.</text>
</comment>
<evidence type="ECO:0000256" key="8">
    <source>
        <dbReference type="ARBA" id="ARBA00047989"/>
    </source>
</evidence>
<dbReference type="Proteomes" id="UP000481033">
    <property type="component" value="Unassembled WGS sequence"/>
</dbReference>
<evidence type="ECO:0000256" key="1">
    <source>
        <dbReference type="ARBA" id="ARBA00000553"/>
    </source>
</evidence>
<evidence type="ECO:0000256" key="4">
    <source>
        <dbReference type="ARBA" id="ARBA00022679"/>
    </source>
</evidence>
<evidence type="ECO:0000256" key="6">
    <source>
        <dbReference type="ARBA" id="ARBA00022801"/>
    </source>
</evidence>
<name>A0A6M0RKK4_9CYAN</name>
<evidence type="ECO:0000313" key="13">
    <source>
        <dbReference type="Proteomes" id="UP000481033"/>
    </source>
</evidence>
<dbReference type="EMBL" id="QXHD01000004">
    <property type="protein sequence ID" value="NEZ56787.1"/>
    <property type="molecule type" value="Genomic_DNA"/>
</dbReference>
<dbReference type="GO" id="GO:0017061">
    <property type="term" value="F:S-methyl-5-thioadenosine phosphorylase activity"/>
    <property type="evidence" value="ECO:0007669"/>
    <property type="project" value="UniProtKB-EC"/>
</dbReference>
<dbReference type="AlphaFoldDB" id="A0A6M0RKK4"/>
<dbReference type="GO" id="GO:0016787">
    <property type="term" value="F:hydrolase activity"/>
    <property type="evidence" value="ECO:0007669"/>
    <property type="project" value="UniProtKB-KW"/>
</dbReference>
<dbReference type="RefSeq" id="WP_163698770.1">
    <property type="nucleotide sequence ID" value="NZ_QXHD01000004.1"/>
</dbReference>
<keyword evidence="5" id="KW-0479">Metal-binding</keyword>